<proteinExistence type="predicted"/>
<dbReference type="InParanoid" id="D7FYP0"/>
<evidence type="ECO:0000313" key="2">
    <source>
        <dbReference type="EMBL" id="CBJ32582.1"/>
    </source>
</evidence>
<keyword evidence="3" id="KW-1185">Reference proteome</keyword>
<feature type="compositionally biased region" description="Low complexity" evidence="1">
    <location>
        <begin position="287"/>
        <end position="298"/>
    </location>
</feature>
<organism evidence="2 3">
    <name type="scientific">Ectocarpus siliculosus</name>
    <name type="common">Brown alga</name>
    <name type="synonym">Conferva siliculosa</name>
    <dbReference type="NCBI Taxonomy" id="2880"/>
    <lineage>
        <taxon>Eukaryota</taxon>
        <taxon>Sar</taxon>
        <taxon>Stramenopiles</taxon>
        <taxon>Ochrophyta</taxon>
        <taxon>PX clade</taxon>
        <taxon>Phaeophyceae</taxon>
        <taxon>Ectocarpales</taxon>
        <taxon>Ectocarpaceae</taxon>
        <taxon>Ectocarpus</taxon>
    </lineage>
</organism>
<sequence>MASRETGRLPEVGASAAHLDTSAAPSSPTSSQGSWVVDPDDGWDDSGSANVSPNELAPSAAVPPSPESPRGEHHGRTTPSSSPLRSWAQVPMSPPAAEYPAMTTNTANSPPPSPGSVRSLKSAGSVSSGGGGSSRGSVAGEGLVALARDENPTPDTTPPLTSNVMDTSDSAAPRAVGSHSSHSPAVLVPRLLPFETFEALEAQGFSGAWGRAGAGSASTGQGREVDGVGAATAGMDVSGFADPADEAFVMTAAPGMTAAEAVEAIAEAAELTGVTPTSVVLSRTTVSPSRASSGRPSPNEGEEKAEGVTFRRANSSPTAAAAAAAAARFRAREPLRNLSASSTANTAAAGAAGVARVPDIDPSRDDSVTVPAASGSTCIPMDTAVGMGVDVDVDVDVDGTYDRLWRWTGFLTAAKMGVIPIIVCATVAALSTQSSSGDRGGRGGGGGSGGGGRGGGGGGGTRCSSRRRPQGGGGGGGCFPDVRIDRCVYGGMPMPYCVAPSVACA</sequence>
<feature type="compositionally biased region" description="Polar residues" evidence="1">
    <location>
        <begin position="158"/>
        <end position="170"/>
    </location>
</feature>
<dbReference type="EMBL" id="FN649760">
    <property type="protein sequence ID" value="CBJ32582.1"/>
    <property type="molecule type" value="Genomic_DNA"/>
</dbReference>
<evidence type="ECO:0000313" key="3">
    <source>
        <dbReference type="Proteomes" id="UP000002630"/>
    </source>
</evidence>
<feature type="compositionally biased region" description="Basic and acidic residues" evidence="1">
    <location>
        <begin position="358"/>
        <end position="367"/>
    </location>
</feature>
<feature type="region of interest" description="Disordered" evidence="1">
    <location>
        <begin position="282"/>
        <end position="314"/>
    </location>
</feature>
<name>D7FYP0_ECTSI</name>
<evidence type="ECO:0000256" key="1">
    <source>
        <dbReference type="SAM" id="MobiDB-lite"/>
    </source>
</evidence>
<feature type="region of interest" description="Disordered" evidence="1">
    <location>
        <begin position="433"/>
        <end position="475"/>
    </location>
</feature>
<feature type="compositionally biased region" description="Low complexity" evidence="1">
    <location>
        <begin position="21"/>
        <end position="31"/>
    </location>
</feature>
<dbReference type="Proteomes" id="UP000002630">
    <property type="component" value="Unassembled WGS sequence"/>
</dbReference>
<feature type="region of interest" description="Disordered" evidence="1">
    <location>
        <begin position="1"/>
        <end position="183"/>
    </location>
</feature>
<gene>
    <name evidence="2" type="ORF">Esi_0348_0033</name>
</gene>
<feature type="compositionally biased region" description="Gly residues" evidence="1">
    <location>
        <begin position="442"/>
        <end position="461"/>
    </location>
</feature>
<feature type="compositionally biased region" description="Low complexity" evidence="1">
    <location>
        <begin position="116"/>
        <end position="126"/>
    </location>
</feature>
<dbReference type="AlphaFoldDB" id="D7FYP0"/>
<feature type="region of interest" description="Disordered" evidence="1">
    <location>
        <begin position="351"/>
        <end position="373"/>
    </location>
</feature>
<accession>D7FYP0</accession>
<reference evidence="2 3" key="1">
    <citation type="journal article" date="2010" name="Nature">
        <title>The Ectocarpus genome and the independent evolution of multicellularity in brown algae.</title>
        <authorList>
            <person name="Cock J.M."/>
            <person name="Sterck L."/>
            <person name="Rouze P."/>
            <person name="Scornet D."/>
            <person name="Allen A.E."/>
            <person name="Amoutzias G."/>
            <person name="Anthouard V."/>
            <person name="Artiguenave F."/>
            <person name="Aury J.M."/>
            <person name="Badger J.H."/>
            <person name="Beszteri B."/>
            <person name="Billiau K."/>
            <person name="Bonnet E."/>
            <person name="Bothwell J.H."/>
            <person name="Bowler C."/>
            <person name="Boyen C."/>
            <person name="Brownlee C."/>
            <person name="Carrano C.J."/>
            <person name="Charrier B."/>
            <person name="Cho G.Y."/>
            <person name="Coelho S.M."/>
            <person name="Collen J."/>
            <person name="Corre E."/>
            <person name="Da Silva C."/>
            <person name="Delage L."/>
            <person name="Delaroque N."/>
            <person name="Dittami S.M."/>
            <person name="Doulbeau S."/>
            <person name="Elias M."/>
            <person name="Farnham G."/>
            <person name="Gachon C.M."/>
            <person name="Gschloessl B."/>
            <person name="Heesch S."/>
            <person name="Jabbari K."/>
            <person name="Jubin C."/>
            <person name="Kawai H."/>
            <person name="Kimura K."/>
            <person name="Kloareg B."/>
            <person name="Kupper F.C."/>
            <person name="Lang D."/>
            <person name="Le Bail A."/>
            <person name="Leblanc C."/>
            <person name="Lerouge P."/>
            <person name="Lohr M."/>
            <person name="Lopez P.J."/>
            <person name="Martens C."/>
            <person name="Maumus F."/>
            <person name="Michel G."/>
            <person name="Miranda-Saavedra D."/>
            <person name="Morales J."/>
            <person name="Moreau H."/>
            <person name="Motomura T."/>
            <person name="Nagasato C."/>
            <person name="Napoli C.A."/>
            <person name="Nelson D.R."/>
            <person name="Nyvall-Collen P."/>
            <person name="Peters A.F."/>
            <person name="Pommier C."/>
            <person name="Potin P."/>
            <person name="Poulain J."/>
            <person name="Quesneville H."/>
            <person name="Read B."/>
            <person name="Rensing S.A."/>
            <person name="Ritter A."/>
            <person name="Rousvoal S."/>
            <person name="Samanta M."/>
            <person name="Samson G."/>
            <person name="Schroeder D.C."/>
            <person name="Segurens B."/>
            <person name="Strittmatter M."/>
            <person name="Tonon T."/>
            <person name="Tregear J.W."/>
            <person name="Valentin K."/>
            <person name="von Dassow P."/>
            <person name="Yamagishi T."/>
            <person name="Van de Peer Y."/>
            <person name="Wincker P."/>
        </authorList>
    </citation>
    <scope>NUCLEOTIDE SEQUENCE [LARGE SCALE GENOMIC DNA]</scope>
    <source>
        <strain evidence="3">Ec32 / CCAP1310/4</strain>
    </source>
</reference>
<protein>
    <submittedName>
        <fullName evidence="2">Uncharacterized protein</fullName>
    </submittedName>
</protein>
<dbReference type="OrthoDB" id="10487920at2759"/>